<evidence type="ECO:0000313" key="3">
    <source>
        <dbReference type="Proteomes" id="UP000094285"/>
    </source>
</evidence>
<dbReference type="EMBL" id="KV453912">
    <property type="protein sequence ID" value="ODV78967.1"/>
    <property type="molecule type" value="Genomic_DNA"/>
</dbReference>
<dbReference type="GeneID" id="30984971"/>
<dbReference type="SUPFAM" id="SSF54695">
    <property type="entry name" value="POZ domain"/>
    <property type="match status" value="2"/>
</dbReference>
<protein>
    <recommendedName>
        <fullName evidence="1">BTB domain-containing protein</fullName>
    </recommendedName>
</protein>
<reference evidence="3" key="1">
    <citation type="submission" date="2016-05" db="EMBL/GenBank/DDBJ databases">
        <title>Comparative genomics of biotechnologically important yeasts.</title>
        <authorList>
            <consortium name="DOE Joint Genome Institute"/>
            <person name="Riley R."/>
            <person name="Haridas S."/>
            <person name="Wolfe K.H."/>
            <person name="Lopes M.R."/>
            <person name="Hittinger C.T."/>
            <person name="Goker M."/>
            <person name="Salamov A."/>
            <person name="Wisecaver J."/>
            <person name="Long T.M."/>
            <person name="Aerts A.L."/>
            <person name="Barry K."/>
            <person name="Choi C."/>
            <person name="Clum A."/>
            <person name="Coughlan A.Y."/>
            <person name="Deshpande S."/>
            <person name="Douglass A.P."/>
            <person name="Hanson S.J."/>
            <person name="Klenk H.-P."/>
            <person name="Labutti K."/>
            <person name="Lapidus A."/>
            <person name="Lindquist E."/>
            <person name="Lipzen A."/>
            <person name="Meier-Kolthoff J.P."/>
            <person name="Ohm R.A."/>
            <person name="Otillar R.P."/>
            <person name="Pangilinan J."/>
            <person name="Peng Y."/>
            <person name="Rokas A."/>
            <person name="Rosa C.A."/>
            <person name="Scheuner C."/>
            <person name="Sibirny A.A."/>
            <person name="Slot J.C."/>
            <person name="Stielow J.B."/>
            <person name="Sun H."/>
            <person name="Kurtzman C.P."/>
            <person name="Blackwell M."/>
            <person name="Grigoriev I.V."/>
            <person name="Jeffries T.W."/>
        </authorList>
    </citation>
    <scope>NUCLEOTIDE SEQUENCE [LARGE SCALE GENOMIC DNA]</scope>
    <source>
        <strain evidence="3">NRRL Y-17324</strain>
    </source>
</reference>
<evidence type="ECO:0000313" key="2">
    <source>
        <dbReference type="EMBL" id="ODV78967.1"/>
    </source>
</evidence>
<dbReference type="PANTHER" id="PTHR31758:SF2">
    <property type="entry name" value="BTB_POZ DOMAIN-CONTAINING PROTEIN YLR108C"/>
    <property type="match status" value="1"/>
</dbReference>
<dbReference type="RefSeq" id="XP_020064089.1">
    <property type="nucleotide sequence ID" value="XM_020210835.1"/>
</dbReference>
<dbReference type="Gene3D" id="3.30.710.10">
    <property type="entry name" value="Potassium Channel Kv1.1, Chain A"/>
    <property type="match status" value="1"/>
</dbReference>
<dbReference type="PANTHER" id="PTHR31758">
    <property type="entry name" value="BTB/POZ DOMAIN-CONTAINING PROTEIN YLR108C"/>
    <property type="match status" value="1"/>
</dbReference>
<dbReference type="STRING" id="984487.A0A1E4SHK6"/>
<keyword evidence="3" id="KW-1185">Reference proteome</keyword>
<gene>
    <name evidence="2" type="ORF">CANTADRAFT_6164</name>
</gene>
<dbReference type="AlphaFoldDB" id="A0A1E4SHK6"/>
<dbReference type="PROSITE" id="PS50097">
    <property type="entry name" value="BTB"/>
    <property type="match status" value="1"/>
</dbReference>
<dbReference type="InterPro" id="IPR000210">
    <property type="entry name" value="BTB/POZ_dom"/>
</dbReference>
<feature type="domain" description="BTB" evidence="1">
    <location>
        <begin position="24"/>
        <end position="91"/>
    </location>
</feature>
<organism evidence="2 3">
    <name type="scientific">Suhomyces tanzawaensis NRRL Y-17324</name>
    <dbReference type="NCBI Taxonomy" id="984487"/>
    <lineage>
        <taxon>Eukaryota</taxon>
        <taxon>Fungi</taxon>
        <taxon>Dikarya</taxon>
        <taxon>Ascomycota</taxon>
        <taxon>Saccharomycotina</taxon>
        <taxon>Pichiomycetes</taxon>
        <taxon>Debaryomycetaceae</taxon>
        <taxon>Suhomyces</taxon>
    </lineage>
</organism>
<dbReference type="OrthoDB" id="2414723at2759"/>
<accession>A0A1E4SHK6</accession>
<proteinExistence type="predicted"/>
<dbReference type="Proteomes" id="UP000094285">
    <property type="component" value="Unassembled WGS sequence"/>
</dbReference>
<name>A0A1E4SHK6_9ASCO</name>
<dbReference type="InterPro" id="IPR011333">
    <property type="entry name" value="SKP1/BTB/POZ_sf"/>
</dbReference>
<sequence>MSRHPLTVEISNEVDLTINKVLPHDKVFSIQVGHRLFRASGLSLSSDSPSYFTKFFSEDANKDKVLFLDRNPRIFEMIYNHLQGYPLDINNDYDFVHLWLDSLYFGLRKLQKFLISEDIFANVGNRTFKIAKSLFVNTGNYPNYFTVLYDGLFHENIDHIVVKGILRPPPLRPATVCRSPDLFADLIGLLRGSLDVIRNDEHRRLLIRECKYYRFLELEQRIVKHKIINNPFSPYRQEIVIDLFDIHPKGVVNDSPPDKLKEVPLKYQRPFLSKEPKRSLIFQLDTTANPDILGYSEVKLVLNKNVHVPIVHITHKLATRMQYAFQEFSGEFTTQEISPFPCIIFTLGFAGCKSIINGREMKELWIHDIIGKDEKAGSEPPAKKRKEVEGDLIEFRLTRSLWRMVMRGKMARVHAVSIEGFTDQTEFLRNELDFL</sequence>
<evidence type="ECO:0000259" key="1">
    <source>
        <dbReference type="PROSITE" id="PS50097"/>
    </source>
</evidence>